<name>A0A318IAG5_9BACT</name>
<dbReference type="Proteomes" id="UP000248314">
    <property type="component" value="Unassembled WGS sequence"/>
</dbReference>
<dbReference type="InterPro" id="IPR036388">
    <property type="entry name" value="WH-like_DNA-bd_sf"/>
</dbReference>
<protein>
    <recommendedName>
        <fullName evidence="6">RNA polymerase sigma factor</fullName>
    </recommendedName>
</protein>
<feature type="domain" description="RNA polymerase sigma factor 70 region 4 type 2" evidence="8">
    <location>
        <begin position="116"/>
        <end position="168"/>
    </location>
</feature>
<dbReference type="AlphaFoldDB" id="A0A318IAG5"/>
<dbReference type="GeneID" id="84900237"/>
<dbReference type="PANTHER" id="PTHR43133:SF51">
    <property type="entry name" value="RNA POLYMERASE SIGMA FACTOR"/>
    <property type="match status" value="1"/>
</dbReference>
<dbReference type="GO" id="GO:0016987">
    <property type="term" value="F:sigma factor activity"/>
    <property type="evidence" value="ECO:0007669"/>
    <property type="project" value="UniProtKB-KW"/>
</dbReference>
<evidence type="ECO:0000256" key="3">
    <source>
        <dbReference type="ARBA" id="ARBA00023082"/>
    </source>
</evidence>
<dbReference type="RefSeq" id="WP_170116105.1">
    <property type="nucleotide sequence ID" value="NZ_QJJX01000002.1"/>
</dbReference>
<sequence length="181" mass="20814">MTALNDNTLVAMAAEQHNRKAFNELVVRYQSPIRRFFLNQTLGNEALSDDLAQDTFVKAYLNITKFRGDASFSTWLYRIAYNVFYDSTRNSKHTEDLETAEVSRRNAENSDTTVSLDIYAALNTLNNYERTCLTLQLMEGQPIDKIAEIMGMAAGTVKSHLFRGKDKMTRYLKENGYDRKR</sequence>
<evidence type="ECO:0000256" key="5">
    <source>
        <dbReference type="ARBA" id="ARBA00023163"/>
    </source>
</evidence>
<keyword evidence="5 6" id="KW-0804">Transcription</keyword>
<dbReference type="PANTHER" id="PTHR43133">
    <property type="entry name" value="RNA POLYMERASE ECF-TYPE SIGMA FACTO"/>
    <property type="match status" value="1"/>
</dbReference>
<comment type="caution">
    <text evidence="9">The sequence shown here is derived from an EMBL/GenBank/DDBJ whole genome shotgun (WGS) entry which is preliminary data.</text>
</comment>
<reference evidence="9 10" key="1">
    <citation type="submission" date="2018-05" db="EMBL/GenBank/DDBJ databases">
        <title>Genomic Encyclopedia of Type Strains, Phase I: the one thousand microbial genomes (KMG-I) project.</title>
        <authorList>
            <person name="Kyrpides N."/>
        </authorList>
    </citation>
    <scope>NUCLEOTIDE SEQUENCE [LARGE SCALE GENOMIC DNA]</scope>
    <source>
        <strain evidence="9 10">DSM 15611</strain>
    </source>
</reference>
<dbReference type="Pfam" id="PF04542">
    <property type="entry name" value="Sigma70_r2"/>
    <property type="match status" value="1"/>
</dbReference>
<dbReference type="GO" id="GO:0003677">
    <property type="term" value="F:DNA binding"/>
    <property type="evidence" value="ECO:0007669"/>
    <property type="project" value="UniProtKB-KW"/>
</dbReference>
<dbReference type="Pfam" id="PF08281">
    <property type="entry name" value="Sigma70_r4_2"/>
    <property type="match status" value="1"/>
</dbReference>
<dbReference type="STRING" id="1122991.GCA_000613445_03287"/>
<dbReference type="EMBL" id="QJJX01000002">
    <property type="protein sequence ID" value="PXX24437.1"/>
    <property type="molecule type" value="Genomic_DNA"/>
</dbReference>
<dbReference type="InterPro" id="IPR013249">
    <property type="entry name" value="RNA_pol_sigma70_r4_t2"/>
</dbReference>
<dbReference type="InterPro" id="IPR013324">
    <property type="entry name" value="RNA_pol_sigma_r3/r4-like"/>
</dbReference>
<proteinExistence type="inferred from homology"/>
<organism evidence="9 10">
    <name type="scientific">Hoylesella shahii DSM 15611 = JCM 12083</name>
    <dbReference type="NCBI Taxonomy" id="1122991"/>
    <lineage>
        <taxon>Bacteria</taxon>
        <taxon>Pseudomonadati</taxon>
        <taxon>Bacteroidota</taxon>
        <taxon>Bacteroidia</taxon>
        <taxon>Bacteroidales</taxon>
        <taxon>Prevotellaceae</taxon>
        <taxon>Hoylesella</taxon>
    </lineage>
</organism>
<dbReference type="NCBIfam" id="TIGR02937">
    <property type="entry name" value="sigma70-ECF"/>
    <property type="match status" value="1"/>
</dbReference>
<keyword evidence="3 6" id="KW-0731">Sigma factor</keyword>
<keyword evidence="2 6" id="KW-0805">Transcription regulation</keyword>
<evidence type="ECO:0000256" key="1">
    <source>
        <dbReference type="ARBA" id="ARBA00010641"/>
    </source>
</evidence>
<dbReference type="Gene3D" id="1.10.10.10">
    <property type="entry name" value="Winged helix-like DNA-binding domain superfamily/Winged helix DNA-binding domain"/>
    <property type="match status" value="1"/>
</dbReference>
<dbReference type="InterPro" id="IPR013325">
    <property type="entry name" value="RNA_pol_sigma_r2"/>
</dbReference>
<evidence type="ECO:0000256" key="4">
    <source>
        <dbReference type="ARBA" id="ARBA00023125"/>
    </source>
</evidence>
<accession>A0A318IAG5</accession>
<dbReference type="Gene3D" id="1.10.1740.10">
    <property type="match status" value="1"/>
</dbReference>
<feature type="domain" description="RNA polymerase sigma-70 region 2" evidence="7">
    <location>
        <begin position="25"/>
        <end position="92"/>
    </location>
</feature>
<dbReference type="InterPro" id="IPR007627">
    <property type="entry name" value="RNA_pol_sigma70_r2"/>
</dbReference>
<evidence type="ECO:0000313" key="10">
    <source>
        <dbReference type="Proteomes" id="UP000248314"/>
    </source>
</evidence>
<dbReference type="InterPro" id="IPR000838">
    <property type="entry name" value="RNA_pol_sigma70_ECF_CS"/>
</dbReference>
<evidence type="ECO:0000256" key="2">
    <source>
        <dbReference type="ARBA" id="ARBA00023015"/>
    </source>
</evidence>
<dbReference type="PROSITE" id="PS01063">
    <property type="entry name" value="SIGMA70_ECF"/>
    <property type="match status" value="1"/>
</dbReference>
<evidence type="ECO:0000256" key="6">
    <source>
        <dbReference type="RuleBase" id="RU000716"/>
    </source>
</evidence>
<dbReference type="InterPro" id="IPR039425">
    <property type="entry name" value="RNA_pol_sigma-70-like"/>
</dbReference>
<comment type="similarity">
    <text evidence="1 6">Belongs to the sigma-70 factor family. ECF subfamily.</text>
</comment>
<dbReference type="GO" id="GO:0006352">
    <property type="term" value="P:DNA-templated transcription initiation"/>
    <property type="evidence" value="ECO:0007669"/>
    <property type="project" value="InterPro"/>
</dbReference>
<dbReference type="SUPFAM" id="SSF88659">
    <property type="entry name" value="Sigma3 and sigma4 domains of RNA polymerase sigma factors"/>
    <property type="match status" value="1"/>
</dbReference>
<evidence type="ECO:0000313" key="9">
    <source>
        <dbReference type="EMBL" id="PXX24437.1"/>
    </source>
</evidence>
<dbReference type="InterPro" id="IPR014284">
    <property type="entry name" value="RNA_pol_sigma-70_dom"/>
</dbReference>
<evidence type="ECO:0000259" key="7">
    <source>
        <dbReference type="Pfam" id="PF04542"/>
    </source>
</evidence>
<keyword evidence="10" id="KW-1185">Reference proteome</keyword>
<evidence type="ECO:0000259" key="8">
    <source>
        <dbReference type="Pfam" id="PF08281"/>
    </source>
</evidence>
<dbReference type="SUPFAM" id="SSF88946">
    <property type="entry name" value="Sigma2 domain of RNA polymerase sigma factors"/>
    <property type="match status" value="1"/>
</dbReference>
<keyword evidence="4 6" id="KW-0238">DNA-binding</keyword>
<gene>
    <name evidence="9" type="ORF">EJ73_00242</name>
</gene>